<feature type="domain" description="Peptidase S8/S53" evidence="1">
    <location>
        <begin position="221"/>
        <end position="551"/>
    </location>
</feature>
<evidence type="ECO:0000313" key="2">
    <source>
        <dbReference type="EMBL" id="RUT67477.1"/>
    </source>
</evidence>
<evidence type="ECO:0000313" key="3">
    <source>
        <dbReference type="Proteomes" id="UP000286908"/>
    </source>
</evidence>
<organism evidence="2 3">
    <name type="scientific">Morganella morganii</name>
    <name type="common">Proteus morganii</name>
    <dbReference type="NCBI Taxonomy" id="582"/>
    <lineage>
        <taxon>Bacteria</taxon>
        <taxon>Pseudomonadati</taxon>
        <taxon>Pseudomonadota</taxon>
        <taxon>Gammaproteobacteria</taxon>
        <taxon>Enterobacterales</taxon>
        <taxon>Morganellaceae</taxon>
        <taxon>Morganella</taxon>
    </lineage>
</organism>
<reference evidence="2 3" key="1">
    <citation type="submission" date="2017-08" db="EMBL/GenBank/DDBJ databases">
        <title>Draft genome sequence of pheromone producing symbiont Morganella morganii, of the female New Zealand grass grub Costelytra giveni.</title>
        <authorList>
            <person name="Laugraud A."/>
            <person name="Young S.D."/>
            <person name="Hurst M.H."/>
        </authorList>
    </citation>
    <scope>NUCLEOTIDE SEQUENCE [LARGE SCALE GENOMIC DNA]</scope>
    <source>
        <strain evidence="2 3">MMsCG</strain>
    </source>
</reference>
<dbReference type="AlphaFoldDB" id="A0A433ZZI8"/>
<dbReference type="OrthoDB" id="9768989at2"/>
<gene>
    <name evidence="2" type="ORF">CKG00_12195</name>
</gene>
<dbReference type="EMBL" id="NRQY01000001">
    <property type="protein sequence ID" value="RUT67477.1"/>
    <property type="molecule type" value="Genomic_DNA"/>
</dbReference>
<comment type="caution">
    <text evidence="2">The sequence shown here is derived from an EMBL/GenBank/DDBJ whole genome shotgun (WGS) entry which is preliminary data.</text>
</comment>
<accession>A0A433ZZI8</accession>
<dbReference type="InterPro" id="IPR034074">
    <property type="entry name" value="Y4bN_pept_dom"/>
</dbReference>
<dbReference type="InterPro" id="IPR036852">
    <property type="entry name" value="Peptidase_S8/S53_dom_sf"/>
</dbReference>
<protein>
    <recommendedName>
        <fullName evidence="1">Peptidase S8/S53 domain-containing protein</fullName>
    </recommendedName>
</protein>
<dbReference type="CDD" id="cd04847">
    <property type="entry name" value="Peptidases_S8_Subtilisin_like_2"/>
    <property type="match status" value="1"/>
</dbReference>
<name>A0A433ZZI8_MORMO</name>
<dbReference type="Pfam" id="PF00082">
    <property type="entry name" value="Peptidase_S8"/>
    <property type="match status" value="1"/>
</dbReference>
<dbReference type="Gene3D" id="3.40.50.200">
    <property type="entry name" value="Peptidase S8/S53 domain"/>
    <property type="match status" value="1"/>
</dbReference>
<dbReference type="InterPro" id="IPR000209">
    <property type="entry name" value="Peptidase_S8/S53_dom"/>
</dbReference>
<dbReference type="SUPFAM" id="SSF52743">
    <property type="entry name" value="Subtilisin-like"/>
    <property type="match status" value="1"/>
</dbReference>
<evidence type="ECO:0000259" key="1">
    <source>
        <dbReference type="Pfam" id="PF00082"/>
    </source>
</evidence>
<dbReference type="GO" id="GO:0004252">
    <property type="term" value="F:serine-type endopeptidase activity"/>
    <property type="evidence" value="ECO:0007669"/>
    <property type="project" value="InterPro"/>
</dbReference>
<proteinExistence type="predicted"/>
<dbReference type="GO" id="GO:0006508">
    <property type="term" value="P:proteolysis"/>
    <property type="evidence" value="ECO:0007669"/>
    <property type="project" value="InterPro"/>
</dbReference>
<dbReference type="Proteomes" id="UP000286908">
    <property type="component" value="Unassembled WGS sequence"/>
</dbReference>
<sequence length="766" mass="85199">MRSGIGIQVEFVGQPDVALAFESLNSERGRDPAKRIELLSLHVEENITSANVFIPDGKIVHFENYLNDYLTDRRRADNVSLDRKALINTLSAIRLSTIRSLWTDEADLLPDDFEEAFWWEVWLPVRGNRAAVLTDFHNVIATCQYRVSEHAVEFPERTVTWMYGSQSAFSQSVLLLNCVAELRRAKDTAEFFSRSEFAEQRLWADDALARLLLPEGQDVPYVCLLDSGLNRAHPLLAPLVNENDVHTVSEAWGTDDRDNHGTGLAGVALYGDMFDALTGTDALTITHRLESVKLTSMQGDGGAGGAHEHAYLFSEAVTRPEILNNRHRVFSSAVTATDYRDFGRPSAWSAMVDSLAADPGAALASPRLFVLSAGNILDRNHWQTYPSSLSVNQIHDPAQAWNALTVGACTHKTTIDEADFQPLAAEGGFSPFTSTSTMWDITWPLKPDVVFEGGNAASNGEFADNFASLELLTTDAFHHRRLFSTTNATSAASALAARMAAQLMAQFPNLRPETIRALITHSARWTDRMLNMYPPINQAGYATLIRHCGWGIPDPELAIWSKNNSLALIEESSLLPYHRTKDGIKTREMNLHALPWPQDELLALQNIAVEMRVTLSYFIEPNPSARGSASKFYYPSHRLRFAMKRPTEKLDEFRVRINAAAEAEEGVSAVSGNDGNWQLGSRHRHKGSLHQDIWRGTAAELANCGYLAVFPGQGWWKTRRALERYDSEARYSLIVSIHAPSVDIDLLTPVRIKVEALIANSIEISS</sequence>